<gene>
    <name evidence="1" type="ORF">PHMEG_0009566</name>
</gene>
<reference evidence="2" key="1">
    <citation type="submission" date="2017-03" db="EMBL/GenBank/DDBJ databases">
        <title>Phytopthora megakarya and P. palmivora, two closely related causual agents of cacao black pod achieved similar genome size and gene model numbers by different mechanisms.</title>
        <authorList>
            <person name="Ali S."/>
            <person name="Shao J."/>
            <person name="Larry D.J."/>
            <person name="Kronmiller B."/>
            <person name="Shen D."/>
            <person name="Strem M.D."/>
            <person name="Melnick R.L."/>
            <person name="Guiltinan M.J."/>
            <person name="Tyler B.M."/>
            <person name="Meinhardt L.W."/>
            <person name="Bailey B.A."/>
        </authorList>
    </citation>
    <scope>NUCLEOTIDE SEQUENCE [LARGE SCALE GENOMIC DNA]</scope>
    <source>
        <strain evidence="2">zdho120</strain>
    </source>
</reference>
<name>A0A225WIC9_9STRA</name>
<comment type="caution">
    <text evidence="1">The sequence shown here is derived from an EMBL/GenBank/DDBJ whole genome shotgun (WGS) entry which is preliminary data.</text>
</comment>
<evidence type="ECO:0000313" key="1">
    <source>
        <dbReference type="EMBL" id="OWZ16620.1"/>
    </source>
</evidence>
<dbReference type="EMBL" id="NBNE01000901">
    <property type="protein sequence ID" value="OWZ16620.1"/>
    <property type="molecule type" value="Genomic_DNA"/>
</dbReference>
<keyword evidence="2" id="KW-1185">Reference proteome</keyword>
<sequence>LCFSHGEVRKCSGDGCTKEVSWGKCYDHAVVNQCRPHHDWFKELN</sequence>
<accession>A0A225WIC9</accession>
<evidence type="ECO:0000313" key="2">
    <source>
        <dbReference type="Proteomes" id="UP000198211"/>
    </source>
</evidence>
<organism evidence="1 2">
    <name type="scientific">Phytophthora megakarya</name>
    <dbReference type="NCBI Taxonomy" id="4795"/>
    <lineage>
        <taxon>Eukaryota</taxon>
        <taxon>Sar</taxon>
        <taxon>Stramenopiles</taxon>
        <taxon>Oomycota</taxon>
        <taxon>Peronosporomycetes</taxon>
        <taxon>Peronosporales</taxon>
        <taxon>Peronosporaceae</taxon>
        <taxon>Phytophthora</taxon>
    </lineage>
</organism>
<dbReference type="Proteomes" id="UP000198211">
    <property type="component" value="Unassembled WGS sequence"/>
</dbReference>
<protein>
    <submittedName>
        <fullName evidence="1">Uncharacterized protein</fullName>
    </submittedName>
</protein>
<dbReference type="AlphaFoldDB" id="A0A225WIC9"/>
<feature type="non-terminal residue" evidence="1">
    <location>
        <position position="1"/>
    </location>
</feature>
<proteinExistence type="predicted"/>